<accession>A0AAE1DLX7</accession>
<keyword evidence="5" id="KW-0297">G-protein coupled receptor</keyword>
<dbReference type="GO" id="GO:0016020">
    <property type="term" value="C:membrane"/>
    <property type="evidence" value="ECO:0007669"/>
    <property type="project" value="UniProtKB-SubCell"/>
</dbReference>
<reference evidence="8" key="1">
    <citation type="journal article" date="2023" name="G3 (Bethesda)">
        <title>A reference genome for the long-term kleptoplast-retaining sea slug Elysia crispata morphotype clarki.</title>
        <authorList>
            <person name="Eastman K.E."/>
            <person name="Pendleton A.L."/>
            <person name="Shaikh M.A."/>
            <person name="Suttiyut T."/>
            <person name="Ogas R."/>
            <person name="Tomko P."/>
            <person name="Gavelis G."/>
            <person name="Widhalm J.R."/>
            <person name="Wisecaver J.H."/>
        </authorList>
    </citation>
    <scope>NUCLEOTIDE SEQUENCE</scope>
    <source>
        <strain evidence="8">ECLA1</strain>
    </source>
</reference>
<evidence type="ECO:0000256" key="3">
    <source>
        <dbReference type="ARBA" id="ARBA00022989"/>
    </source>
</evidence>
<dbReference type="PANTHER" id="PTHR46641:SF25">
    <property type="entry name" value="CNMAMIDE RECEPTOR-RELATED"/>
    <property type="match status" value="1"/>
</dbReference>
<protein>
    <recommendedName>
        <fullName evidence="10">G-protein coupled receptors family 1 profile domain-containing protein</fullName>
    </recommendedName>
</protein>
<dbReference type="InterPro" id="IPR000276">
    <property type="entry name" value="GPCR_Rhodpsn"/>
</dbReference>
<name>A0AAE1DLX7_9GAST</name>
<evidence type="ECO:0000313" key="8">
    <source>
        <dbReference type="EMBL" id="KAK3774268.1"/>
    </source>
</evidence>
<evidence type="ECO:0000256" key="7">
    <source>
        <dbReference type="SAM" id="Phobius"/>
    </source>
</evidence>
<keyword evidence="4 7" id="KW-0472">Membrane</keyword>
<evidence type="ECO:0000256" key="2">
    <source>
        <dbReference type="ARBA" id="ARBA00022692"/>
    </source>
</evidence>
<comment type="subcellular location">
    <subcellularLocation>
        <location evidence="1">Membrane</location>
    </subcellularLocation>
</comment>
<evidence type="ECO:0000256" key="1">
    <source>
        <dbReference type="ARBA" id="ARBA00004370"/>
    </source>
</evidence>
<keyword evidence="3 7" id="KW-1133">Transmembrane helix</keyword>
<dbReference type="PRINTS" id="PR00237">
    <property type="entry name" value="GPCRRHODOPSN"/>
</dbReference>
<feature type="transmembrane region" description="Helical" evidence="7">
    <location>
        <begin position="252"/>
        <end position="273"/>
    </location>
</feature>
<dbReference type="Proteomes" id="UP001283361">
    <property type="component" value="Unassembled WGS sequence"/>
</dbReference>
<evidence type="ECO:0000256" key="5">
    <source>
        <dbReference type="RuleBase" id="RU000688"/>
    </source>
</evidence>
<sequence>MQVAAETKQNKLDSGIASKETANRHISTFIDLSISTITFDISTAEFDAKTAPTYNSTVTHIFVNESQRPNRATTEPVKTGESSFNPLGNDTEETEILSERKYSNRTDHCAYYFSERSCPWPTVEEMQQIDKVCQASEIQMDIIFSLSLVLGLPGSVLVVVTVSSMEVNPSTIYMKLLAISDFIALALGVQMFKMPNEGNFTIDDLRPMWLCRLFQAFSNWNLAMMCLERFISVQFPMRKNRIYTIRNTKVSGLMAFLVSATPFFWSCVHYAVYDYIGHMALHLNIVHNLVYSLVPGAFIVIFSTLTALRLKKERKRRKSMTSRKS</sequence>
<dbReference type="PROSITE" id="PS00237">
    <property type="entry name" value="G_PROTEIN_RECEP_F1_1"/>
    <property type="match status" value="1"/>
</dbReference>
<keyword evidence="2 5" id="KW-0812">Transmembrane</keyword>
<evidence type="ECO:0000313" key="9">
    <source>
        <dbReference type="Proteomes" id="UP001283361"/>
    </source>
</evidence>
<evidence type="ECO:0000256" key="6">
    <source>
        <dbReference type="SAM" id="MobiDB-lite"/>
    </source>
</evidence>
<keyword evidence="5" id="KW-0675">Receptor</keyword>
<dbReference type="EMBL" id="JAWDGP010003447">
    <property type="protein sequence ID" value="KAK3774268.1"/>
    <property type="molecule type" value="Genomic_DNA"/>
</dbReference>
<comment type="similarity">
    <text evidence="5">Belongs to the G-protein coupled receptor 1 family.</text>
</comment>
<dbReference type="GO" id="GO:0004930">
    <property type="term" value="F:G protein-coupled receptor activity"/>
    <property type="evidence" value="ECO:0007669"/>
    <property type="project" value="UniProtKB-KW"/>
</dbReference>
<feature type="region of interest" description="Disordered" evidence="6">
    <location>
        <begin position="67"/>
        <end position="90"/>
    </location>
</feature>
<gene>
    <name evidence="8" type="ORF">RRG08_027286</name>
</gene>
<organism evidence="8 9">
    <name type="scientific">Elysia crispata</name>
    <name type="common">lettuce slug</name>
    <dbReference type="NCBI Taxonomy" id="231223"/>
    <lineage>
        <taxon>Eukaryota</taxon>
        <taxon>Metazoa</taxon>
        <taxon>Spiralia</taxon>
        <taxon>Lophotrochozoa</taxon>
        <taxon>Mollusca</taxon>
        <taxon>Gastropoda</taxon>
        <taxon>Heterobranchia</taxon>
        <taxon>Euthyneura</taxon>
        <taxon>Panpulmonata</taxon>
        <taxon>Sacoglossa</taxon>
        <taxon>Placobranchoidea</taxon>
        <taxon>Plakobranchidae</taxon>
        <taxon>Elysia</taxon>
    </lineage>
</organism>
<dbReference type="PANTHER" id="PTHR46641">
    <property type="entry name" value="FMRFAMIDE RECEPTOR-RELATED"/>
    <property type="match status" value="1"/>
</dbReference>
<proteinExistence type="inferred from homology"/>
<feature type="non-terminal residue" evidence="8">
    <location>
        <position position="325"/>
    </location>
</feature>
<keyword evidence="9" id="KW-1185">Reference proteome</keyword>
<dbReference type="InterPro" id="IPR052954">
    <property type="entry name" value="GPCR-Ligand_Int"/>
</dbReference>
<feature type="transmembrane region" description="Helical" evidence="7">
    <location>
        <begin position="285"/>
        <end position="308"/>
    </location>
</feature>
<dbReference type="AlphaFoldDB" id="A0AAE1DLX7"/>
<keyword evidence="5" id="KW-0807">Transducer</keyword>
<dbReference type="SUPFAM" id="SSF81321">
    <property type="entry name" value="Family A G protein-coupled receptor-like"/>
    <property type="match status" value="1"/>
</dbReference>
<feature type="transmembrane region" description="Helical" evidence="7">
    <location>
        <begin position="142"/>
        <end position="160"/>
    </location>
</feature>
<evidence type="ECO:0000256" key="4">
    <source>
        <dbReference type="ARBA" id="ARBA00023136"/>
    </source>
</evidence>
<evidence type="ECO:0008006" key="10">
    <source>
        <dbReference type="Google" id="ProtNLM"/>
    </source>
</evidence>
<feature type="transmembrane region" description="Helical" evidence="7">
    <location>
        <begin position="172"/>
        <end position="192"/>
    </location>
</feature>
<comment type="caution">
    <text evidence="8">The sequence shown here is derived from an EMBL/GenBank/DDBJ whole genome shotgun (WGS) entry which is preliminary data.</text>
</comment>
<dbReference type="Gene3D" id="1.20.1070.10">
    <property type="entry name" value="Rhodopsin 7-helix transmembrane proteins"/>
    <property type="match status" value="1"/>
</dbReference>